<protein>
    <recommendedName>
        <fullName evidence="3 10">Cell division protein FtsX</fullName>
    </recommendedName>
</protein>
<reference evidence="14 15" key="1">
    <citation type="journal article" date="2007" name="Int. J. Syst. Evol. Microbiol.">
        <title>Paenibacillus ginsengarvi sp. nov., isolated from soil from ginseng cultivation.</title>
        <authorList>
            <person name="Yoon M.H."/>
            <person name="Ten L.N."/>
            <person name="Im W.T."/>
        </authorList>
    </citation>
    <scope>NUCLEOTIDE SEQUENCE [LARGE SCALE GENOMIC DNA]</scope>
    <source>
        <strain evidence="14 15">KCTC 13059</strain>
    </source>
</reference>
<keyword evidence="7 11" id="KW-1133">Transmembrane helix</keyword>
<keyword evidence="15" id="KW-1185">Reference proteome</keyword>
<evidence type="ECO:0000256" key="6">
    <source>
        <dbReference type="ARBA" id="ARBA00022692"/>
    </source>
</evidence>
<feature type="transmembrane region" description="Helical" evidence="11">
    <location>
        <begin position="226"/>
        <end position="252"/>
    </location>
</feature>
<gene>
    <name evidence="14" type="ORF">D7M11_22780</name>
</gene>
<dbReference type="InterPro" id="IPR004513">
    <property type="entry name" value="FtsX"/>
</dbReference>
<organism evidence="14 15">
    <name type="scientific">Paenibacillus ginsengarvi</name>
    <dbReference type="NCBI Taxonomy" id="400777"/>
    <lineage>
        <taxon>Bacteria</taxon>
        <taxon>Bacillati</taxon>
        <taxon>Bacillota</taxon>
        <taxon>Bacilli</taxon>
        <taxon>Bacillales</taxon>
        <taxon>Paenibacillaceae</taxon>
        <taxon>Paenibacillus</taxon>
    </lineage>
</organism>
<evidence type="ECO:0000256" key="4">
    <source>
        <dbReference type="ARBA" id="ARBA00022475"/>
    </source>
</evidence>
<sequence length="305" mass="33738">MRISTFARHMREGAKNVARNGWMTFASISAISISLFVLGIFLLLALNVNRLADQFESQIEIRVYLDVSASEQQRNAVQRDIAAIPDVKKVTFVSKEDGLNILREKMGAEGKDLLEGFDGDNNPLNDSFTVEVTDPRLVGEAAEQIKAADSRNNPPLITKINYGKGTVETLFKITDIVRNVGLVFVLLLAFTAMFLISNTIKITIVARRREIGIMKLVGATNGFIRWPFFIEGALLGLIGSAIPVAVLLWGYAEFLKYTKVPLSLMLIQLIPLHELVVIIPVILLGIGIMIGIWGSLLSVRKFLKV</sequence>
<evidence type="ECO:0000259" key="12">
    <source>
        <dbReference type="Pfam" id="PF02687"/>
    </source>
</evidence>
<feature type="transmembrane region" description="Helical" evidence="11">
    <location>
        <begin position="180"/>
        <end position="205"/>
    </location>
</feature>
<dbReference type="RefSeq" id="WP_120749565.1">
    <property type="nucleotide sequence ID" value="NZ_RBAH01000018.1"/>
</dbReference>
<dbReference type="PANTHER" id="PTHR47755:SF1">
    <property type="entry name" value="CELL DIVISION PROTEIN FTSX"/>
    <property type="match status" value="1"/>
</dbReference>
<dbReference type="PIRSF" id="PIRSF003097">
    <property type="entry name" value="FtsX"/>
    <property type="match status" value="1"/>
</dbReference>
<dbReference type="InterPro" id="IPR058204">
    <property type="entry name" value="FtsX_firmicutes-type"/>
</dbReference>
<evidence type="ECO:0000256" key="10">
    <source>
        <dbReference type="PIRNR" id="PIRNR003097"/>
    </source>
</evidence>
<feature type="transmembrane region" description="Helical" evidence="11">
    <location>
        <begin position="21"/>
        <end position="46"/>
    </location>
</feature>
<evidence type="ECO:0000256" key="7">
    <source>
        <dbReference type="ARBA" id="ARBA00022989"/>
    </source>
</evidence>
<keyword evidence="8 10" id="KW-0472">Membrane</keyword>
<accession>A0A3B0C2M5</accession>
<evidence type="ECO:0000256" key="11">
    <source>
        <dbReference type="SAM" id="Phobius"/>
    </source>
</evidence>
<dbReference type="OrthoDB" id="9812531at2"/>
<evidence type="ECO:0000259" key="13">
    <source>
        <dbReference type="Pfam" id="PF18075"/>
    </source>
</evidence>
<keyword evidence="5 10" id="KW-0132">Cell division</keyword>
<dbReference type="InterPro" id="IPR003838">
    <property type="entry name" value="ABC3_permease_C"/>
</dbReference>
<evidence type="ECO:0000256" key="5">
    <source>
        <dbReference type="ARBA" id="ARBA00022618"/>
    </source>
</evidence>
<dbReference type="Pfam" id="PF18075">
    <property type="entry name" value="FtsX_ECD"/>
    <property type="match status" value="1"/>
</dbReference>
<dbReference type="Gene3D" id="3.30.70.3040">
    <property type="match status" value="1"/>
</dbReference>
<feature type="transmembrane region" description="Helical" evidence="11">
    <location>
        <begin position="272"/>
        <end position="299"/>
    </location>
</feature>
<name>A0A3B0C2M5_9BACL</name>
<dbReference type="GO" id="GO:0051301">
    <property type="term" value="P:cell division"/>
    <property type="evidence" value="ECO:0007669"/>
    <property type="project" value="UniProtKB-KW"/>
</dbReference>
<evidence type="ECO:0000256" key="1">
    <source>
        <dbReference type="ARBA" id="ARBA00004651"/>
    </source>
</evidence>
<feature type="domain" description="ABC3 transporter permease C-terminal" evidence="12">
    <location>
        <begin position="183"/>
        <end position="302"/>
    </location>
</feature>
<keyword evidence="9 10" id="KW-0131">Cell cycle</keyword>
<dbReference type="NCBIfam" id="NF038347">
    <property type="entry name" value="FtsX_Gpos"/>
    <property type="match status" value="1"/>
</dbReference>
<proteinExistence type="inferred from homology"/>
<comment type="similarity">
    <text evidence="2 10">Belongs to the ABC-4 integral membrane protein family. FtsX subfamily.</text>
</comment>
<evidence type="ECO:0000256" key="8">
    <source>
        <dbReference type="ARBA" id="ARBA00023136"/>
    </source>
</evidence>
<feature type="domain" description="FtsX extracellular" evidence="13">
    <location>
        <begin position="59"/>
        <end position="148"/>
    </location>
</feature>
<evidence type="ECO:0000313" key="15">
    <source>
        <dbReference type="Proteomes" id="UP000282311"/>
    </source>
</evidence>
<dbReference type="Proteomes" id="UP000282311">
    <property type="component" value="Unassembled WGS sequence"/>
</dbReference>
<evidence type="ECO:0000313" key="14">
    <source>
        <dbReference type="EMBL" id="RKN78898.1"/>
    </source>
</evidence>
<dbReference type="AlphaFoldDB" id="A0A3B0C2M5"/>
<keyword evidence="6 11" id="KW-0812">Transmembrane</keyword>
<dbReference type="EMBL" id="RBAH01000018">
    <property type="protein sequence ID" value="RKN78898.1"/>
    <property type="molecule type" value="Genomic_DNA"/>
</dbReference>
<dbReference type="PANTHER" id="PTHR47755">
    <property type="entry name" value="CELL DIVISION PROTEIN FTSX"/>
    <property type="match status" value="1"/>
</dbReference>
<dbReference type="Pfam" id="PF02687">
    <property type="entry name" value="FtsX"/>
    <property type="match status" value="1"/>
</dbReference>
<dbReference type="InterPro" id="IPR040690">
    <property type="entry name" value="FtsX_ECD"/>
</dbReference>
<evidence type="ECO:0000256" key="3">
    <source>
        <dbReference type="ARBA" id="ARBA00021907"/>
    </source>
</evidence>
<comment type="caution">
    <text evidence="14">The sequence shown here is derived from an EMBL/GenBank/DDBJ whole genome shotgun (WGS) entry which is preliminary data.</text>
</comment>
<evidence type="ECO:0000256" key="2">
    <source>
        <dbReference type="ARBA" id="ARBA00007379"/>
    </source>
</evidence>
<comment type="subcellular location">
    <subcellularLocation>
        <location evidence="1">Cell membrane</location>
        <topology evidence="1">Multi-pass membrane protein</topology>
    </subcellularLocation>
</comment>
<comment type="function">
    <text evidence="10">Part of the ABC transporter FtsEX involved in asymmetric cellular division facilitating the initiation of sporulation.</text>
</comment>
<keyword evidence="4 10" id="KW-1003">Cell membrane</keyword>
<dbReference type="GO" id="GO:0005886">
    <property type="term" value="C:plasma membrane"/>
    <property type="evidence" value="ECO:0007669"/>
    <property type="project" value="UniProtKB-SubCell"/>
</dbReference>
<evidence type="ECO:0000256" key="9">
    <source>
        <dbReference type="ARBA" id="ARBA00023306"/>
    </source>
</evidence>